<evidence type="ECO:0000256" key="2">
    <source>
        <dbReference type="SAM" id="SignalP"/>
    </source>
</evidence>
<feature type="domain" description="WSC" evidence="3">
    <location>
        <begin position="359"/>
        <end position="456"/>
    </location>
</feature>
<accession>A0AAX4K151</accession>
<feature type="compositionally biased region" description="Basic residues" evidence="1">
    <location>
        <begin position="545"/>
        <end position="554"/>
    </location>
</feature>
<dbReference type="PANTHER" id="PTHR43662:SF3">
    <property type="entry name" value="DOMAIN PROTEIN, PUTATIVE (AFU_ORTHOLOGUE AFUA_6G11970)-RELATED"/>
    <property type="match status" value="1"/>
</dbReference>
<evidence type="ECO:0000259" key="3">
    <source>
        <dbReference type="PROSITE" id="PS51212"/>
    </source>
</evidence>
<name>A0AAX4K151_9TREE</name>
<evidence type="ECO:0000313" key="4">
    <source>
        <dbReference type="EMBL" id="WWC91451.1"/>
    </source>
</evidence>
<dbReference type="Pfam" id="PF01822">
    <property type="entry name" value="WSC"/>
    <property type="match status" value="1"/>
</dbReference>
<proteinExistence type="predicted"/>
<feature type="signal peptide" evidence="2">
    <location>
        <begin position="1"/>
        <end position="21"/>
    </location>
</feature>
<dbReference type="Proteomes" id="UP001355207">
    <property type="component" value="Chromosome 8"/>
</dbReference>
<dbReference type="EMBL" id="CP144105">
    <property type="protein sequence ID" value="WWC91451.1"/>
    <property type="molecule type" value="Genomic_DNA"/>
</dbReference>
<gene>
    <name evidence="4" type="ORF">L201_006397</name>
</gene>
<dbReference type="InterPro" id="IPR018535">
    <property type="entry name" value="DUF1996"/>
</dbReference>
<feature type="compositionally biased region" description="Low complexity" evidence="1">
    <location>
        <begin position="460"/>
        <end position="542"/>
    </location>
</feature>
<dbReference type="InterPro" id="IPR002889">
    <property type="entry name" value="WSC_carb-bd"/>
</dbReference>
<feature type="region of interest" description="Disordered" evidence="1">
    <location>
        <begin position="460"/>
        <end position="554"/>
    </location>
</feature>
<dbReference type="AlphaFoldDB" id="A0AAX4K151"/>
<sequence>MYTTTLISLFTLIASLNHIQAWTDPFFVVQHAPDIITSRIDPVISPGGISSHVHSIVGSSSFKPTYTYENSMSGRCTTANVDIDRSSYWTPQLYRKNDNGTFSLVRMNRANTYYLMRRGSQSETVYDFPEGFRMVAGNPSRITYNSSNYAEKAISYVCLGVNGAPETNGFPTQSCPNDLRAQVFFPNCWDGINTYLPNSAHVAYPTTDGYNSGGKCPSTHPKRILSIFYEFHFTDNFQYKAGSRVWATGDDLGYSLHADFTFGWPKGFLPTIFPYGEQCAVDFSLENCPPLKPHLVNNGSACTPDSGFQIVNEDIGTYSPIAKLPGNNPIWGSSGPKKADPNYKETASFTTSSIPVPAGWTKLGCLAEPSGSRALTAASTTDQTMTPTKCINFCASKGYSLAGVEWSVECYCGNSVTKTSLSAINNNLACSMPCKGLEYSAGYCGGSSLLTIYQKSSGTSSNVNAVSKASSSSTSKSTSTSKTSTPSSSTVAGRGTKTSSSTSTSTAKTSTTSSSAKATLNLKPASSSITKTSSATTSTSTARLAGHKRRRGGH</sequence>
<dbReference type="Pfam" id="PF09362">
    <property type="entry name" value="DUF1996"/>
    <property type="match status" value="1"/>
</dbReference>
<keyword evidence="2" id="KW-0732">Signal</keyword>
<feature type="chain" id="PRO_5043421831" description="WSC domain-containing protein" evidence="2">
    <location>
        <begin position="22"/>
        <end position="554"/>
    </location>
</feature>
<keyword evidence="5" id="KW-1185">Reference proteome</keyword>
<protein>
    <recommendedName>
        <fullName evidence="3">WSC domain-containing protein</fullName>
    </recommendedName>
</protein>
<dbReference type="GeneID" id="91097066"/>
<dbReference type="SMART" id="SM00321">
    <property type="entry name" value="WSC"/>
    <property type="match status" value="1"/>
</dbReference>
<dbReference type="PANTHER" id="PTHR43662">
    <property type="match status" value="1"/>
</dbReference>
<organism evidence="4 5">
    <name type="scientific">Kwoniella dendrophila CBS 6074</name>
    <dbReference type="NCBI Taxonomy" id="1295534"/>
    <lineage>
        <taxon>Eukaryota</taxon>
        <taxon>Fungi</taxon>
        <taxon>Dikarya</taxon>
        <taxon>Basidiomycota</taxon>
        <taxon>Agaricomycotina</taxon>
        <taxon>Tremellomycetes</taxon>
        <taxon>Tremellales</taxon>
        <taxon>Cryptococcaceae</taxon>
        <taxon>Kwoniella</taxon>
    </lineage>
</organism>
<dbReference type="PROSITE" id="PS51212">
    <property type="entry name" value="WSC"/>
    <property type="match status" value="1"/>
</dbReference>
<reference evidence="4 5" key="1">
    <citation type="submission" date="2024-01" db="EMBL/GenBank/DDBJ databases">
        <title>Comparative genomics of Cryptococcus and Kwoniella reveals pathogenesis evolution and contrasting modes of karyotype evolution via chromosome fusion or intercentromeric recombination.</title>
        <authorList>
            <person name="Coelho M.A."/>
            <person name="David-Palma M."/>
            <person name="Shea T."/>
            <person name="Bowers K."/>
            <person name="McGinley-Smith S."/>
            <person name="Mohammad A.W."/>
            <person name="Gnirke A."/>
            <person name="Yurkov A.M."/>
            <person name="Nowrousian M."/>
            <person name="Sun S."/>
            <person name="Cuomo C.A."/>
            <person name="Heitman J."/>
        </authorList>
    </citation>
    <scope>NUCLEOTIDE SEQUENCE [LARGE SCALE GENOMIC DNA]</scope>
    <source>
        <strain evidence="4 5">CBS 6074</strain>
    </source>
</reference>
<evidence type="ECO:0000313" key="5">
    <source>
        <dbReference type="Proteomes" id="UP001355207"/>
    </source>
</evidence>
<dbReference type="RefSeq" id="XP_066078213.1">
    <property type="nucleotide sequence ID" value="XM_066222116.1"/>
</dbReference>
<evidence type="ECO:0000256" key="1">
    <source>
        <dbReference type="SAM" id="MobiDB-lite"/>
    </source>
</evidence>